<dbReference type="OrthoDB" id="45365at2759"/>
<dbReference type="SMART" id="SM00612">
    <property type="entry name" value="Kelch"/>
    <property type="match status" value="4"/>
</dbReference>
<evidence type="ECO:0000313" key="2">
    <source>
        <dbReference type="EMBL" id="OQV21354.1"/>
    </source>
</evidence>
<dbReference type="PANTHER" id="PTHR46375:SF3">
    <property type="entry name" value="KELCH REPEAT AND BTB DOMAIN-CONTAINING PROTEIN 13"/>
    <property type="match status" value="1"/>
</dbReference>
<dbReference type="Pfam" id="PF01344">
    <property type="entry name" value="Kelch_1"/>
    <property type="match status" value="3"/>
</dbReference>
<dbReference type="Gene3D" id="2.120.10.80">
    <property type="entry name" value="Kelch-type beta propeller"/>
    <property type="match status" value="1"/>
</dbReference>
<evidence type="ECO:0000256" key="1">
    <source>
        <dbReference type="ARBA" id="ARBA00022441"/>
    </source>
</evidence>
<dbReference type="EMBL" id="MTYJ01000023">
    <property type="protein sequence ID" value="OQV21354.1"/>
    <property type="molecule type" value="Genomic_DNA"/>
</dbReference>
<dbReference type="PANTHER" id="PTHR46375">
    <property type="entry name" value="KELCH REPEAT AND BTB DOMAIN-CONTAINING PROTEIN 13-RELATED"/>
    <property type="match status" value="1"/>
</dbReference>
<comment type="caution">
    <text evidence="2">The sequence shown here is derived from an EMBL/GenBank/DDBJ whole genome shotgun (WGS) entry which is preliminary data.</text>
</comment>
<dbReference type="InterPro" id="IPR052392">
    <property type="entry name" value="Kelch-BTB_domain-containing"/>
</dbReference>
<gene>
    <name evidence="2" type="ORF">BV898_04563</name>
</gene>
<protein>
    <submittedName>
        <fullName evidence="2">Kelch-like ECH-associated protein 1</fullName>
    </submittedName>
</protein>
<keyword evidence="1" id="KW-0880">Kelch repeat</keyword>
<organism evidence="2 3">
    <name type="scientific">Hypsibius exemplaris</name>
    <name type="common">Freshwater tardigrade</name>
    <dbReference type="NCBI Taxonomy" id="2072580"/>
    <lineage>
        <taxon>Eukaryota</taxon>
        <taxon>Metazoa</taxon>
        <taxon>Ecdysozoa</taxon>
        <taxon>Tardigrada</taxon>
        <taxon>Eutardigrada</taxon>
        <taxon>Parachela</taxon>
        <taxon>Hypsibioidea</taxon>
        <taxon>Hypsibiidae</taxon>
        <taxon>Hypsibius</taxon>
    </lineage>
</organism>
<proteinExistence type="predicted"/>
<name>A0A1W0X1L2_HYPEX</name>
<sequence>MNLWSVTYEKNRRPHSRTLFYRGVGVTFYSGAFSEAALYTSLASVLRGSQLAADILRELFVDCKCGSEAGIRSLGPTVIYVVGGYIRTHSGGCGSARRRKRTSLAERKNCGLVASWEYARGFVPAFSTWPVGLRPIGRYNPNDETWSPIADMSRARLGLGVASLNRLLYAVGGFDGVERLQCVECYDPDTNSWRSVAPMSTVRSGAGMVALDGLLYAVGGYDGRNQLASVERYDSETNHWSPVAGMHTARSALSVVAVDGRIYAIGGYDGQEFSTAVESYDPELDEWTVERSMPEGRSGHGAAVWWGSCCYAELASPTPP</sequence>
<dbReference type="InterPro" id="IPR015915">
    <property type="entry name" value="Kelch-typ_b-propeller"/>
</dbReference>
<dbReference type="Proteomes" id="UP000192578">
    <property type="component" value="Unassembled WGS sequence"/>
</dbReference>
<keyword evidence="3" id="KW-1185">Reference proteome</keyword>
<dbReference type="GO" id="GO:0016567">
    <property type="term" value="P:protein ubiquitination"/>
    <property type="evidence" value="ECO:0007669"/>
    <property type="project" value="UniProtKB-UniPathway"/>
</dbReference>
<reference evidence="3" key="1">
    <citation type="submission" date="2017-01" db="EMBL/GenBank/DDBJ databases">
        <title>Comparative genomics of anhydrobiosis in the tardigrade Hypsibius dujardini.</title>
        <authorList>
            <person name="Yoshida Y."/>
            <person name="Koutsovoulos G."/>
            <person name="Laetsch D."/>
            <person name="Stevens L."/>
            <person name="Kumar S."/>
            <person name="Horikawa D."/>
            <person name="Ishino K."/>
            <person name="Komine S."/>
            <person name="Tomita M."/>
            <person name="Blaxter M."/>
            <person name="Arakawa K."/>
        </authorList>
    </citation>
    <scope>NUCLEOTIDE SEQUENCE [LARGE SCALE GENOMIC DNA]</scope>
    <source>
        <strain evidence="3">Z151</strain>
    </source>
</reference>
<dbReference type="AlphaFoldDB" id="A0A1W0X1L2"/>
<dbReference type="SUPFAM" id="SSF117281">
    <property type="entry name" value="Kelch motif"/>
    <property type="match status" value="1"/>
</dbReference>
<dbReference type="InterPro" id="IPR006652">
    <property type="entry name" value="Kelch_1"/>
</dbReference>
<accession>A0A1W0X1L2</accession>
<evidence type="ECO:0000313" key="3">
    <source>
        <dbReference type="Proteomes" id="UP000192578"/>
    </source>
</evidence>
<dbReference type="UniPathway" id="UPA00143"/>